<dbReference type="Pfam" id="PF10403">
    <property type="entry name" value="BHD_1"/>
    <property type="match status" value="1"/>
</dbReference>
<feature type="compositionally biased region" description="Basic and acidic residues" evidence="8">
    <location>
        <begin position="977"/>
        <end position="993"/>
    </location>
</feature>
<keyword evidence="7" id="KW-0539">Nucleus</keyword>
<dbReference type="FunFam" id="3.30.70.2460:FF:000001">
    <property type="entry name" value="DNA repair protein Rad4 family"/>
    <property type="match status" value="1"/>
</dbReference>
<evidence type="ECO:0000256" key="4">
    <source>
        <dbReference type="ARBA" id="ARBA00022763"/>
    </source>
</evidence>
<feature type="domain" description="Rad4 beta-hairpin" evidence="10">
    <location>
        <begin position="763"/>
        <end position="828"/>
    </location>
</feature>
<feature type="compositionally biased region" description="Basic and acidic residues" evidence="8">
    <location>
        <begin position="152"/>
        <end position="162"/>
    </location>
</feature>
<evidence type="ECO:0000256" key="6">
    <source>
        <dbReference type="ARBA" id="ARBA00023204"/>
    </source>
</evidence>
<dbReference type="GO" id="GO:0003684">
    <property type="term" value="F:damaged DNA binding"/>
    <property type="evidence" value="ECO:0007669"/>
    <property type="project" value="InterPro"/>
</dbReference>
<dbReference type="Pfam" id="PF03835">
    <property type="entry name" value="Rad4"/>
    <property type="match status" value="1"/>
</dbReference>
<dbReference type="NCBIfam" id="TIGR00605">
    <property type="entry name" value="rad4"/>
    <property type="match status" value="1"/>
</dbReference>
<feature type="compositionally biased region" description="Acidic residues" evidence="8">
    <location>
        <begin position="100"/>
        <end position="114"/>
    </location>
</feature>
<feature type="compositionally biased region" description="Basic and acidic residues" evidence="8">
    <location>
        <begin position="180"/>
        <end position="195"/>
    </location>
</feature>
<feature type="compositionally biased region" description="Polar residues" evidence="8">
    <location>
        <begin position="33"/>
        <end position="49"/>
    </location>
</feature>
<dbReference type="GO" id="GO:0006298">
    <property type="term" value="P:mismatch repair"/>
    <property type="evidence" value="ECO:0007669"/>
    <property type="project" value="TreeGrafter"/>
</dbReference>
<evidence type="ECO:0000256" key="5">
    <source>
        <dbReference type="ARBA" id="ARBA00023125"/>
    </source>
</evidence>
<keyword evidence="5" id="KW-0238">DNA-binding</keyword>
<dbReference type="GO" id="GO:0000111">
    <property type="term" value="C:nucleotide-excision repair factor 2 complex"/>
    <property type="evidence" value="ECO:0007669"/>
    <property type="project" value="TreeGrafter"/>
</dbReference>
<dbReference type="GO" id="GO:0005737">
    <property type="term" value="C:cytoplasm"/>
    <property type="evidence" value="ECO:0007669"/>
    <property type="project" value="TreeGrafter"/>
</dbReference>
<protein>
    <submittedName>
        <fullName evidence="12">XPC protein</fullName>
    </submittedName>
</protein>
<reference evidence="12" key="1">
    <citation type="submission" date="2022-01" db="EMBL/GenBank/DDBJ databases">
        <authorList>
            <person name="Braso-Vives M."/>
        </authorList>
    </citation>
    <scope>NUCLEOTIDE SEQUENCE</scope>
</reference>
<dbReference type="OrthoDB" id="300780at2759"/>
<dbReference type="InterPro" id="IPR018325">
    <property type="entry name" value="Rad4/PNGase_transGLS-fold"/>
</dbReference>
<evidence type="ECO:0000259" key="9">
    <source>
        <dbReference type="SMART" id="SM01030"/>
    </source>
</evidence>
<dbReference type="Pfam" id="PF10405">
    <property type="entry name" value="BHD_3"/>
    <property type="match status" value="1"/>
</dbReference>
<feature type="compositionally biased region" description="Basic residues" evidence="8">
    <location>
        <begin position="492"/>
        <end position="507"/>
    </location>
</feature>
<feature type="compositionally biased region" description="Acidic residues" evidence="8">
    <location>
        <begin position="962"/>
        <end position="976"/>
    </location>
</feature>
<feature type="domain" description="Rad4 beta-hairpin" evidence="11">
    <location>
        <begin position="835"/>
        <end position="909"/>
    </location>
</feature>
<dbReference type="SMART" id="SM01031">
    <property type="entry name" value="BHD_2"/>
    <property type="match status" value="1"/>
</dbReference>
<keyword evidence="13" id="KW-1185">Reference proteome</keyword>
<dbReference type="PANTHER" id="PTHR12135">
    <property type="entry name" value="DNA REPAIR PROTEIN XP-C / RAD4"/>
    <property type="match status" value="1"/>
</dbReference>
<dbReference type="InterPro" id="IPR038765">
    <property type="entry name" value="Papain-like_cys_pep_sf"/>
</dbReference>
<dbReference type="AlphaFoldDB" id="A0A8J9ZWQ1"/>
<feature type="compositionally biased region" description="Polar residues" evidence="8">
    <location>
        <begin position="417"/>
        <end position="430"/>
    </location>
</feature>
<dbReference type="SUPFAM" id="SSF54001">
    <property type="entry name" value="Cysteine proteinases"/>
    <property type="match status" value="1"/>
</dbReference>
<feature type="region of interest" description="Disordered" evidence="8">
    <location>
        <begin position="953"/>
        <end position="1023"/>
    </location>
</feature>
<organism evidence="12 13">
    <name type="scientific">Branchiostoma lanceolatum</name>
    <name type="common">Common lancelet</name>
    <name type="synonym">Amphioxus lanceolatum</name>
    <dbReference type="NCBI Taxonomy" id="7740"/>
    <lineage>
        <taxon>Eukaryota</taxon>
        <taxon>Metazoa</taxon>
        <taxon>Chordata</taxon>
        <taxon>Cephalochordata</taxon>
        <taxon>Leptocardii</taxon>
        <taxon>Amphioxiformes</taxon>
        <taxon>Branchiostomatidae</taxon>
        <taxon>Branchiostoma</taxon>
    </lineage>
</organism>
<keyword evidence="6" id="KW-0234">DNA repair</keyword>
<proteinExistence type="inferred from homology"/>
<dbReference type="InterPro" id="IPR018328">
    <property type="entry name" value="Rad4_beta-hairpin_dom3"/>
</dbReference>
<dbReference type="InterPro" id="IPR018326">
    <property type="entry name" value="Rad4_beta-hairpin_dom1"/>
</dbReference>
<evidence type="ECO:0000259" key="10">
    <source>
        <dbReference type="SMART" id="SM01031"/>
    </source>
</evidence>
<comment type="similarity">
    <text evidence="2">Belongs to the XPC family.</text>
</comment>
<keyword evidence="4" id="KW-0227">DNA damage</keyword>
<evidence type="ECO:0000256" key="8">
    <source>
        <dbReference type="SAM" id="MobiDB-lite"/>
    </source>
</evidence>
<dbReference type="InterPro" id="IPR018327">
    <property type="entry name" value="BHD_2"/>
</dbReference>
<dbReference type="PANTHER" id="PTHR12135:SF0">
    <property type="entry name" value="DNA REPAIR PROTEIN COMPLEMENTING XP-C CELLS"/>
    <property type="match status" value="1"/>
</dbReference>
<feature type="region of interest" description="Disordered" evidence="8">
    <location>
        <begin position="1"/>
        <end position="232"/>
    </location>
</feature>
<dbReference type="Gene3D" id="3.90.260.10">
    <property type="entry name" value="Transglutaminase-like"/>
    <property type="match status" value="1"/>
</dbReference>
<dbReference type="InterPro" id="IPR036985">
    <property type="entry name" value="Transglutaminase-like_sf"/>
</dbReference>
<evidence type="ECO:0000313" key="13">
    <source>
        <dbReference type="Proteomes" id="UP000838412"/>
    </source>
</evidence>
<dbReference type="EMBL" id="OV696690">
    <property type="protein sequence ID" value="CAH1265009.1"/>
    <property type="molecule type" value="Genomic_DNA"/>
</dbReference>
<name>A0A8J9ZWQ1_BRALA</name>
<sequence length="1023" mass="116487">MPHKEDHTSNKSTDLSNKSKKQTNKVHDDKSRNGSSASVRKQKTVTNGSEVGKCVAGKGRGKRCAAKSFSGVSTQIDKEDKEEMTNKRKAVRKKRGQETDCIENDDDDDFDDDGLTTTRVKKMKTNQEPETKQDILGKEKTTSKKGARKKRSQEADLMVKDNDVEDDGPGTSKVKKMKTKSQESVKDAKHDTAKVEEEEASTSSTRAEMADAPTRHPAGLKETHESSDSEFEWEEVEEIQTATKSPEKKLHDISIELSEDAIPGLFKKKKKQFDWSGYIKRQIRRISKEQRESLHKAHLLTLLACALYRSRVCNDTDLAGLALSLTPPEIVRRRRWDLGFLSKVVKWFRSKFPLVLDEEEELEDNSDCTVATLGRRLQEGTVRSENELVWLLIVVLRMLQLDTRLVISLQPIPLKESSPSKSKRNTSAQKKTPKSAPKSRGGTSKTQASKSANQTKNAKQAKPGKRRKMTESSDDSSTEHSSAKTSDPPSRRQQKTKNSRPRRRASKTKPMVEVSESDNKESDDSDYVPESSTDVKDSSSRESDVLKVEEISISSDDSDLEIIDVSKLRIKKKPGKPNQQPSRKIISEDSDESVVELTSKDSEICNEWVEVYLAEEERWVTVDVVSGLLDRPEVLEQRVTRPMAYVVGVDTEGSVKDVTKRYAAGWMTSTRLLREDRWGTWWTDTLGLYSSSDKDRSKKEDIELHSKLLQKPLPTTIGEFKDHPLYALRRHLLKYDAIYPETAAVLGYCKGEPVYARECVHQLHTRDKWLQEARVVRPAEVPYKMVKHNNPNWLKRKMERQGIFTTGNADEPTVALFGRWQTEDYMPPLAVDGKVPRNDYGNVDLYLPCMLPQGTVHLQIPGLERVARKLDIDCAPAVVGFDFHSGWSHPVKDGYIVCEEHKDLLIAAWEEDRQNREQKVKEKREKRSLDNWRKLTKALLISQRLKRRFQIQNESKVKSSEEGEDIDDDDDDNGDETSDRAVDVEKSWPRRDFSQQATSSKTCRSRGKKGQKEDAHLFPFEKL</sequence>
<comment type="subcellular location">
    <subcellularLocation>
        <location evidence="1">Nucleus</location>
    </subcellularLocation>
</comment>
<dbReference type="Proteomes" id="UP000838412">
    <property type="component" value="Chromosome 5"/>
</dbReference>
<dbReference type="Pfam" id="PF10404">
    <property type="entry name" value="BHD_2"/>
    <property type="match status" value="1"/>
</dbReference>
<feature type="compositionally biased region" description="Basic and acidic residues" evidence="8">
    <location>
        <begin position="125"/>
        <end position="142"/>
    </location>
</feature>
<gene>
    <name evidence="12" type="primary">XPC</name>
    <name evidence="12" type="ORF">BLAG_LOCUS19133</name>
</gene>
<dbReference type="InterPro" id="IPR042488">
    <property type="entry name" value="Rad4_BHD3_sf"/>
</dbReference>
<keyword evidence="3" id="KW-0597">Phosphoprotein</keyword>
<dbReference type="InterPro" id="IPR004583">
    <property type="entry name" value="DNA_repair_Rad4"/>
</dbReference>
<evidence type="ECO:0000256" key="3">
    <source>
        <dbReference type="ARBA" id="ARBA00022553"/>
    </source>
</evidence>
<dbReference type="SMART" id="SM01032">
    <property type="entry name" value="BHD_3"/>
    <property type="match status" value="1"/>
</dbReference>
<feature type="domain" description="Rad4 beta-hairpin" evidence="9">
    <location>
        <begin position="709"/>
        <end position="761"/>
    </location>
</feature>
<dbReference type="GO" id="GO:0006289">
    <property type="term" value="P:nucleotide-excision repair"/>
    <property type="evidence" value="ECO:0007669"/>
    <property type="project" value="InterPro"/>
</dbReference>
<feature type="compositionally biased region" description="Polar residues" evidence="8">
    <location>
        <begin position="441"/>
        <end position="458"/>
    </location>
</feature>
<evidence type="ECO:0000259" key="11">
    <source>
        <dbReference type="SMART" id="SM01032"/>
    </source>
</evidence>
<evidence type="ECO:0000256" key="2">
    <source>
        <dbReference type="ARBA" id="ARBA00009525"/>
    </source>
</evidence>
<evidence type="ECO:0000313" key="12">
    <source>
        <dbReference type="EMBL" id="CAH1265009.1"/>
    </source>
</evidence>
<evidence type="ECO:0000256" key="7">
    <source>
        <dbReference type="ARBA" id="ARBA00023242"/>
    </source>
</evidence>
<dbReference type="Gene3D" id="2.20.20.110">
    <property type="entry name" value="Rad4, beta-hairpin domain BHD1"/>
    <property type="match status" value="1"/>
</dbReference>
<dbReference type="GO" id="GO:0071942">
    <property type="term" value="C:XPC complex"/>
    <property type="evidence" value="ECO:0007669"/>
    <property type="project" value="TreeGrafter"/>
</dbReference>
<dbReference type="Gene3D" id="3.30.70.2460">
    <property type="entry name" value="Rad4, beta-hairpin domain BHD3"/>
    <property type="match status" value="1"/>
</dbReference>
<accession>A0A8J9ZWQ1</accession>
<feature type="compositionally biased region" description="Basic and acidic residues" evidence="8">
    <location>
        <begin position="533"/>
        <end position="545"/>
    </location>
</feature>
<feature type="compositionally biased region" description="Basic and acidic residues" evidence="8">
    <location>
        <begin position="76"/>
        <end position="86"/>
    </location>
</feature>
<dbReference type="FunFam" id="2.20.20.110:FF:000001">
    <property type="entry name" value="DNA repair protein complementing XP-C cells"/>
    <property type="match status" value="1"/>
</dbReference>
<dbReference type="InterPro" id="IPR018026">
    <property type="entry name" value="DNA_repair_Rad4-like"/>
</dbReference>
<feature type="compositionally biased region" description="Basic and acidic residues" evidence="8">
    <location>
        <begin position="1010"/>
        <end position="1023"/>
    </location>
</feature>
<dbReference type="GO" id="GO:0003697">
    <property type="term" value="F:single-stranded DNA binding"/>
    <property type="evidence" value="ECO:0007669"/>
    <property type="project" value="TreeGrafter"/>
</dbReference>
<feature type="region of interest" description="Disordered" evidence="8">
    <location>
        <begin position="414"/>
        <end position="545"/>
    </location>
</feature>
<evidence type="ECO:0000256" key="1">
    <source>
        <dbReference type="ARBA" id="ARBA00004123"/>
    </source>
</evidence>
<dbReference type="SMART" id="SM01030">
    <property type="entry name" value="BHD_1"/>
    <property type="match status" value="1"/>
</dbReference>